<dbReference type="InterPro" id="IPR006059">
    <property type="entry name" value="SBP"/>
</dbReference>
<dbReference type="PROSITE" id="PS51257">
    <property type="entry name" value="PROKAR_LIPOPROTEIN"/>
    <property type="match status" value="1"/>
</dbReference>
<feature type="region of interest" description="Disordered" evidence="1">
    <location>
        <begin position="25"/>
        <end position="60"/>
    </location>
</feature>
<organism evidence="3 4">
    <name type="scientific">Paenibacillus taihuensis</name>
    <dbReference type="NCBI Taxonomy" id="1156355"/>
    <lineage>
        <taxon>Bacteria</taxon>
        <taxon>Bacillati</taxon>
        <taxon>Bacillota</taxon>
        <taxon>Bacilli</taxon>
        <taxon>Bacillales</taxon>
        <taxon>Paenibacillaceae</taxon>
        <taxon>Paenibacillus</taxon>
    </lineage>
</organism>
<evidence type="ECO:0000313" key="3">
    <source>
        <dbReference type="EMBL" id="REE81018.1"/>
    </source>
</evidence>
<feature type="chain" id="PRO_5038949994" evidence="2">
    <location>
        <begin position="22"/>
        <end position="461"/>
    </location>
</feature>
<protein>
    <submittedName>
        <fullName evidence="3">Carbohydrate ABC transporter substrate-binding protein (CUT1 family)</fullName>
    </submittedName>
</protein>
<dbReference type="PANTHER" id="PTHR43649">
    <property type="entry name" value="ARABINOSE-BINDING PROTEIN-RELATED"/>
    <property type="match status" value="1"/>
</dbReference>
<reference evidence="3 4" key="1">
    <citation type="submission" date="2018-08" db="EMBL/GenBank/DDBJ databases">
        <title>Genomic Encyclopedia of Type Strains, Phase III (KMG-III): the genomes of soil and plant-associated and newly described type strains.</title>
        <authorList>
            <person name="Whitman W."/>
        </authorList>
    </citation>
    <scope>NUCLEOTIDE SEQUENCE [LARGE SCALE GENOMIC DNA]</scope>
    <source>
        <strain evidence="3 4">CGMCC 1.10966</strain>
    </source>
</reference>
<proteinExistence type="predicted"/>
<keyword evidence="4" id="KW-1185">Reference proteome</keyword>
<dbReference type="EMBL" id="QTTN01000020">
    <property type="protein sequence ID" value="REE81018.1"/>
    <property type="molecule type" value="Genomic_DNA"/>
</dbReference>
<accession>A0A3D9RNG7</accession>
<keyword evidence="2" id="KW-0732">Signal</keyword>
<gene>
    <name evidence="3" type="ORF">A8990_12064</name>
</gene>
<dbReference type="PANTHER" id="PTHR43649:SF14">
    <property type="entry name" value="BLR3389 PROTEIN"/>
    <property type="match status" value="1"/>
</dbReference>
<dbReference type="SUPFAM" id="SSF53850">
    <property type="entry name" value="Periplasmic binding protein-like II"/>
    <property type="match status" value="1"/>
</dbReference>
<dbReference type="Gene3D" id="3.40.190.10">
    <property type="entry name" value="Periplasmic binding protein-like II"/>
    <property type="match status" value="2"/>
</dbReference>
<dbReference type="RefSeq" id="WP_116190275.1">
    <property type="nucleotide sequence ID" value="NZ_QTTN01000020.1"/>
</dbReference>
<evidence type="ECO:0000313" key="4">
    <source>
        <dbReference type="Proteomes" id="UP000256304"/>
    </source>
</evidence>
<evidence type="ECO:0000256" key="1">
    <source>
        <dbReference type="SAM" id="MobiDB-lite"/>
    </source>
</evidence>
<evidence type="ECO:0000256" key="2">
    <source>
        <dbReference type="SAM" id="SignalP"/>
    </source>
</evidence>
<dbReference type="InterPro" id="IPR050490">
    <property type="entry name" value="Bact_solute-bd_prot1"/>
</dbReference>
<dbReference type="OrthoDB" id="9798191at2"/>
<feature type="signal peptide" evidence="2">
    <location>
        <begin position="1"/>
        <end position="21"/>
    </location>
</feature>
<sequence>MKSKILTLGTLLIATTLVVTACGGNSGNNNAANSSAGTDNSASDSSNANASSGNSNSGAASDEKITLKMMHLWPDGSNSAQNKMVTDIISEYEKANPNVTIDTEVLENEQYKNKLKVLSASNDLPDVGFTWAAGFMDPYVNGNMFAPVDDLLQGELKDKFVAGTTEAYSFGGKTYALPVELNIVPVYYNKEIFAKYNLQAPKTLDELKTVIKTLNDNNVTPITLGGKDAWPSSFWYMYLADRIGGPDVMDKAVASNDFNDPALLDAAKQAQELVNMNAFVKGYNGLSNEEAKALFMNEKAAMFAMGTWEVPNYTTSPDVPQAFKDKIGYFKFPTVDGGKGNVDDWVGGPGVGLFVSQNSKHVDEAKKFVSFFVQKWGEHSVTDAGVIPATKVDTSTVKLPPMFIDLLNELNKASKVTLYLDTQMKPGASDAHHNLVQALLGKAVTPDEFIKKQDEALKAGK</sequence>
<dbReference type="Proteomes" id="UP000256304">
    <property type="component" value="Unassembled WGS sequence"/>
</dbReference>
<name>A0A3D9RNG7_9BACL</name>
<comment type="caution">
    <text evidence="3">The sequence shown here is derived from an EMBL/GenBank/DDBJ whole genome shotgun (WGS) entry which is preliminary data.</text>
</comment>
<dbReference type="Pfam" id="PF01547">
    <property type="entry name" value="SBP_bac_1"/>
    <property type="match status" value="1"/>
</dbReference>
<dbReference type="AlphaFoldDB" id="A0A3D9RNG7"/>